<evidence type="ECO:0000256" key="1">
    <source>
        <dbReference type="SAM" id="MobiDB-lite"/>
    </source>
</evidence>
<keyword evidence="2" id="KW-0812">Transmembrane</keyword>
<organism evidence="3 4">
    <name type="scientific">Aurantiacibacter zhengii</name>
    <dbReference type="NCBI Taxonomy" id="2307003"/>
    <lineage>
        <taxon>Bacteria</taxon>
        <taxon>Pseudomonadati</taxon>
        <taxon>Pseudomonadota</taxon>
        <taxon>Alphaproteobacteria</taxon>
        <taxon>Sphingomonadales</taxon>
        <taxon>Erythrobacteraceae</taxon>
        <taxon>Aurantiacibacter</taxon>
    </lineage>
</organism>
<dbReference type="EMBL" id="QXFL01000008">
    <property type="protein sequence ID" value="RIV83835.1"/>
    <property type="molecule type" value="Genomic_DNA"/>
</dbReference>
<reference evidence="3 4" key="1">
    <citation type="submission" date="2018-08" db="EMBL/GenBank/DDBJ databases">
        <title>Erythrobacter zhengii sp.nov., a bacterium isolated from deep-sea sediment.</title>
        <authorList>
            <person name="Fang C."/>
            <person name="Wu Y.-H."/>
            <person name="Sun C."/>
            <person name="Wang H."/>
            <person name="Cheng H."/>
            <person name="Meng F.-X."/>
            <person name="Wang C.-S."/>
            <person name="Xu X.-W."/>
        </authorList>
    </citation>
    <scope>NUCLEOTIDE SEQUENCE [LARGE SCALE GENOMIC DNA]</scope>
    <source>
        <strain evidence="3 4">V18</strain>
    </source>
</reference>
<keyword evidence="2" id="KW-0472">Membrane</keyword>
<feature type="region of interest" description="Disordered" evidence="1">
    <location>
        <begin position="411"/>
        <end position="431"/>
    </location>
</feature>
<feature type="compositionally biased region" description="Basic and acidic residues" evidence="1">
    <location>
        <begin position="552"/>
        <end position="562"/>
    </location>
</feature>
<feature type="transmembrane region" description="Helical" evidence="2">
    <location>
        <begin position="21"/>
        <end position="47"/>
    </location>
</feature>
<sequence length="635" mass="67584">MDDLVEAPRSRGSKPPITANPAFPWIVALWFACLLGIGSLIVPTTLLESVSTASGLASILPMAAPPLGITAKGLMALVGILVGGWLGLFMARKIAAPQMARVSHGKPRKPLSAGEDLDDAEFDDEDSHDDLPTPVKGRRRALAIEPEDGPSDFLDIASLPGMQGRSGHLLKVSKEIVEDAVFEQPEAEEQDVLVKAPMAQADIAEDEPFELDESAALDQPENETPEPAERQMFVPTPVHQAPVVAVNYAEPVVASATAKEPLPFSPPSMTRTEGEIHTDHGGTDCADAPTFDPDENDGPESEDTVSEKQIFHGSDASEFDMPESEPSFETGTFAEDEDTSGEDLGADDAPVEESSDEGLVQLVQRLGSTLEKHREWVAETAARKAAAPEPEVSADADFDAADVQENEAHGIAENTVSAAAGTDTPVPDEFDPAAAEDVSQAMAAYFGASPAAMASADAAGMKEADDEEPRPRYESFRGTIAHVDFDDIDDGEDDDDIADLAASFTLPLAQPPEPAPTPRPAFDRPPPAALGADEPREEPDAVPEAGTNPFKRNAEEFVRVEEPEPEEGDAEPAVLFPNQQAHKQAAPAAPGPRTFDPPVADGNVAAHRTDRPRPSNDDNDRALREALMNLQRMGK</sequence>
<feature type="compositionally biased region" description="Acidic residues" evidence="1">
    <location>
        <begin position="115"/>
        <end position="128"/>
    </location>
</feature>
<dbReference type="AlphaFoldDB" id="A0A418NNT2"/>
<evidence type="ECO:0000313" key="3">
    <source>
        <dbReference type="EMBL" id="RIV83835.1"/>
    </source>
</evidence>
<name>A0A418NNT2_9SPHN</name>
<feature type="compositionally biased region" description="Acidic residues" evidence="1">
    <location>
        <begin position="292"/>
        <end position="304"/>
    </location>
</feature>
<feature type="region of interest" description="Disordered" evidence="1">
    <location>
        <begin position="101"/>
        <end position="134"/>
    </location>
</feature>
<keyword evidence="4" id="KW-1185">Reference proteome</keyword>
<keyword evidence="2" id="KW-1133">Transmembrane helix</keyword>
<comment type="caution">
    <text evidence="3">The sequence shown here is derived from an EMBL/GenBank/DDBJ whole genome shotgun (WGS) entry which is preliminary data.</text>
</comment>
<feature type="compositionally biased region" description="Low complexity" evidence="1">
    <location>
        <begin position="571"/>
        <end position="588"/>
    </location>
</feature>
<feature type="compositionally biased region" description="Basic and acidic residues" evidence="1">
    <location>
        <begin position="607"/>
        <end position="624"/>
    </location>
</feature>
<feature type="compositionally biased region" description="Pro residues" evidence="1">
    <location>
        <begin position="509"/>
        <end position="528"/>
    </location>
</feature>
<gene>
    <name evidence="3" type="ORF">D2V07_15195</name>
</gene>
<feature type="compositionally biased region" description="Acidic residues" evidence="1">
    <location>
        <begin position="334"/>
        <end position="356"/>
    </location>
</feature>
<protein>
    <submittedName>
        <fullName evidence="3">Uncharacterized protein</fullName>
    </submittedName>
</protein>
<dbReference type="Proteomes" id="UP000286576">
    <property type="component" value="Unassembled WGS sequence"/>
</dbReference>
<evidence type="ECO:0000256" key="2">
    <source>
        <dbReference type="SAM" id="Phobius"/>
    </source>
</evidence>
<accession>A0A418NNT2</accession>
<evidence type="ECO:0000313" key="4">
    <source>
        <dbReference type="Proteomes" id="UP000286576"/>
    </source>
</evidence>
<feature type="compositionally biased region" description="Acidic residues" evidence="1">
    <location>
        <begin position="486"/>
        <end position="498"/>
    </location>
</feature>
<feature type="region of interest" description="Disordered" evidence="1">
    <location>
        <begin position="454"/>
        <end position="635"/>
    </location>
</feature>
<proteinExistence type="predicted"/>
<feature type="region of interest" description="Disordered" evidence="1">
    <location>
        <begin position="259"/>
        <end position="357"/>
    </location>
</feature>
<feature type="compositionally biased region" description="Basic and acidic residues" evidence="1">
    <location>
        <begin position="272"/>
        <end position="282"/>
    </location>
</feature>
<feature type="transmembrane region" description="Helical" evidence="2">
    <location>
        <begin position="67"/>
        <end position="91"/>
    </location>
</feature>